<keyword evidence="2" id="KW-0732">Signal</keyword>
<protein>
    <submittedName>
        <fullName evidence="3">Uncharacterized protein</fullName>
    </submittedName>
</protein>
<reference evidence="3 4" key="1">
    <citation type="submission" date="2024-01" db="EMBL/GenBank/DDBJ databases">
        <title>The genome of the rayed Mediterranean limpet Patella caerulea (Linnaeus, 1758).</title>
        <authorList>
            <person name="Anh-Thu Weber A."/>
            <person name="Halstead-Nussloch G."/>
        </authorList>
    </citation>
    <scope>NUCLEOTIDE SEQUENCE [LARGE SCALE GENOMIC DNA]</scope>
    <source>
        <strain evidence="3">AATW-2023a</strain>
        <tissue evidence="3">Whole specimen</tissue>
    </source>
</reference>
<evidence type="ECO:0000313" key="4">
    <source>
        <dbReference type="Proteomes" id="UP001347796"/>
    </source>
</evidence>
<feature type="region of interest" description="Disordered" evidence="1">
    <location>
        <begin position="279"/>
        <end position="306"/>
    </location>
</feature>
<feature type="region of interest" description="Disordered" evidence="1">
    <location>
        <begin position="420"/>
        <end position="443"/>
    </location>
</feature>
<dbReference type="Proteomes" id="UP001347796">
    <property type="component" value="Unassembled WGS sequence"/>
</dbReference>
<comment type="caution">
    <text evidence="3">The sequence shown here is derived from an EMBL/GenBank/DDBJ whole genome shotgun (WGS) entry which is preliminary data.</text>
</comment>
<accession>A0AAN8KA47</accession>
<dbReference type="AlphaFoldDB" id="A0AAN8KA47"/>
<feature type="chain" id="PRO_5042953410" evidence="2">
    <location>
        <begin position="22"/>
        <end position="595"/>
    </location>
</feature>
<evidence type="ECO:0000313" key="3">
    <source>
        <dbReference type="EMBL" id="KAK6188961.1"/>
    </source>
</evidence>
<proteinExistence type="predicted"/>
<gene>
    <name evidence="3" type="ORF">SNE40_005029</name>
</gene>
<organism evidence="3 4">
    <name type="scientific">Patella caerulea</name>
    <name type="common">Rayed Mediterranean limpet</name>
    <dbReference type="NCBI Taxonomy" id="87958"/>
    <lineage>
        <taxon>Eukaryota</taxon>
        <taxon>Metazoa</taxon>
        <taxon>Spiralia</taxon>
        <taxon>Lophotrochozoa</taxon>
        <taxon>Mollusca</taxon>
        <taxon>Gastropoda</taxon>
        <taxon>Patellogastropoda</taxon>
        <taxon>Patelloidea</taxon>
        <taxon>Patellidae</taxon>
        <taxon>Patella</taxon>
    </lineage>
</organism>
<evidence type="ECO:0000256" key="1">
    <source>
        <dbReference type="SAM" id="MobiDB-lite"/>
    </source>
</evidence>
<feature type="signal peptide" evidence="2">
    <location>
        <begin position="1"/>
        <end position="21"/>
    </location>
</feature>
<evidence type="ECO:0000256" key="2">
    <source>
        <dbReference type="SAM" id="SignalP"/>
    </source>
</evidence>
<keyword evidence="4" id="KW-1185">Reference proteome</keyword>
<sequence>MLCKVFYSLWVSVCLVGCQIANRETKSSPGVSQGRAGARIMKSASSTPVNVRKKFSIKFQAINSIGSKDKQINKQSAQILSITSKATTRPPATQTEQTIRFITKAGLPISPETSTSRSPLTRKHRTEIGIIETTTSSLVTVAKGLDPTNNQTIRFSATVPPRGAHTIPPTVTKNPKLSTNQQTNIIGHAAWVSSPSSKGVRAIGILSVTGNHPNQFPTVVTTNHKSQISHQSITPVSGTETWITEGTTPASVTMPNHVPTNSVPGYFSTAVPRSAVTTKPKAQISKKKGMAPNSLFRDSTSSTSSIANTQHTVNNLGITPETVSILIPFEKQQNLDLIVVPPLPEKPQRVVNTAVITKLNSPVRQEVKSAPTQVTKQFSVASFMPQQVVSKNNSSEATTQNTTVKVGIAILTNNKQPETAIPSNTLSVSGKPHSPMSPKAKTTATAPIPLAKQFPASSAIPQMIVNDYVVTKNSISKTTTKDAPAFAILTNDRHSQTAVAPNSIPATTNLNSSIHLQTGTAFTPPLPRIAAPLSVAILKQIWLALVGISHMSHSPKRNRAISHGFIKEERLLFLEEFKEFRLDVGDVVNMNVLVS</sequence>
<name>A0AAN8KA47_PATCE</name>
<dbReference type="EMBL" id="JAZGQO010000003">
    <property type="protein sequence ID" value="KAK6188961.1"/>
    <property type="molecule type" value="Genomic_DNA"/>
</dbReference>